<dbReference type="Proteomes" id="UP000236729">
    <property type="component" value="Unassembled WGS sequence"/>
</dbReference>
<reference evidence="1" key="1">
    <citation type="submission" date="2016-10" db="EMBL/GenBank/DDBJ databases">
        <authorList>
            <person name="de Groot N.N."/>
        </authorList>
    </citation>
    <scope>NUCLEOTIDE SEQUENCE [LARGE SCALE GENOMIC DNA]</scope>
    <source>
        <strain evidence="1">ATCC 20501</strain>
    </source>
</reference>
<dbReference type="Proteomes" id="UP000199690">
    <property type="component" value="Unassembled WGS sequence"/>
</dbReference>
<evidence type="ECO:0000313" key="3">
    <source>
        <dbReference type="Proteomes" id="UP000199690"/>
    </source>
</evidence>
<evidence type="ECO:0000313" key="1">
    <source>
        <dbReference type="EMBL" id="SEG92290.1"/>
    </source>
</evidence>
<dbReference type="EMBL" id="FNVB01000009">
    <property type="protein sequence ID" value="SEG92290.1"/>
    <property type="molecule type" value="Genomic_DNA"/>
</dbReference>
<proteinExistence type="predicted"/>
<accession>A0A1I1S0N2</accession>
<accession>A0A1H6E3S5</accession>
<evidence type="ECO:0000313" key="4">
    <source>
        <dbReference type="Proteomes" id="UP000236729"/>
    </source>
</evidence>
<dbReference type="InterPro" id="IPR019089">
    <property type="entry name" value="Cas_GSU0054"/>
</dbReference>
<dbReference type="RefSeq" id="WP_093351351.1">
    <property type="nucleotide sequence ID" value="NZ_FNVB01000009.1"/>
</dbReference>
<protein>
    <submittedName>
        <fullName evidence="2">CRISPR-associated protein Csb2</fullName>
    </submittedName>
    <submittedName>
        <fullName evidence="1">CRISPR-associated protein GSU0054/csb2, Dpsyc system</fullName>
    </submittedName>
</protein>
<name>A0A1H6E3S5_9PSEU</name>
<dbReference type="EMBL" id="FOME01000004">
    <property type="protein sequence ID" value="SFD36500.1"/>
    <property type="molecule type" value="Genomic_DNA"/>
</dbReference>
<sequence>MIATYAFPQHISVRGRMAGAVAVCLRKTVMSRVADPIPPEISGHGADGKPHVAYLPLIDAGHSDATGDVLGVGVLVPEERADLDAAVGSALAAGFELRLSGAHLRLKRRSVVGTPLDAQWWLRRSRRWASVTPMVLDRFSGRSEEEAEIGRACLRAGLPEPTSVTAGRDPMLRGGAFLGRRDLARQEKGPRPFMHVLLEFPTPVHGPVLLGAQRYLGMGLCAPRP</sequence>
<dbReference type="NCBIfam" id="TIGR02165">
    <property type="entry name" value="cas5_6_GSU0054"/>
    <property type="match status" value="1"/>
</dbReference>
<dbReference type="AlphaFoldDB" id="A0A1H6E3S5"/>
<organism evidence="1 4">
    <name type="scientific">Saccharopolyspora kobensis</name>
    <dbReference type="NCBI Taxonomy" id="146035"/>
    <lineage>
        <taxon>Bacteria</taxon>
        <taxon>Bacillati</taxon>
        <taxon>Actinomycetota</taxon>
        <taxon>Actinomycetes</taxon>
        <taxon>Pseudonocardiales</taxon>
        <taxon>Pseudonocardiaceae</taxon>
        <taxon>Saccharopolyspora</taxon>
    </lineage>
</organism>
<gene>
    <name evidence="1" type="ORF">SAMN02982929_05523</name>
    <name evidence="2" type="ORF">SAMN05216506_10452</name>
</gene>
<evidence type="ECO:0000313" key="2">
    <source>
        <dbReference type="EMBL" id="SFD36500.1"/>
    </source>
</evidence>
<reference evidence="3 4" key="2">
    <citation type="submission" date="2016-10" db="EMBL/GenBank/DDBJ databases">
        <authorList>
            <person name="Varghese N."/>
            <person name="Submissions S."/>
        </authorList>
    </citation>
    <scope>NUCLEOTIDE SEQUENCE [LARGE SCALE GENOMIC DNA]</scope>
    <source>
        <strain evidence="4">ATCC 20501</strain>
        <strain evidence="2 3">CGMCC 4.3529</strain>
    </source>
</reference>
<keyword evidence="3" id="KW-1185">Reference proteome</keyword>
<dbReference type="Pfam" id="PF09609">
    <property type="entry name" value="Cas_GSU0054"/>
    <property type="match status" value="1"/>
</dbReference>